<dbReference type="PANTHER" id="PTHR37316">
    <property type="entry name" value="TEICHOIC ACID GLYCEROL-PHOSPHATE PRIMASE"/>
    <property type="match status" value="1"/>
</dbReference>
<dbReference type="GO" id="GO:0005886">
    <property type="term" value="C:plasma membrane"/>
    <property type="evidence" value="ECO:0007669"/>
    <property type="project" value="UniProtKB-SubCell"/>
</dbReference>
<dbReference type="AlphaFoldDB" id="A0A1T4YXT7"/>
<dbReference type="Pfam" id="PF04464">
    <property type="entry name" value="Glyphos_transf"/>
    <property type="match status" value="1"/>
</dbReference>
<dbReference type="InterPro" id="IPR051612">
    <property type="entry name" value="Teichoic_Acid_Biosynth"/>
</dbReference>
<evidence type="ECO:0000256" key="3">
    <source>
        <dbReference type="ARBA" id="ARBA00022475"/>
    </source>
</evidence>
<dbReference type="InterPro" id="IPR007554">
    <property type="entry name" value="Glycerophosphate_synth"/>
</dbReference>
<name>A0A1T4YXT7_9ACTN</name>
<accession>A0A1T4YXT7</accession>
<keyword evidence="4 7" id="KW-0808">Transferase</keyword>
<dbReference type="GO" id="GO:0047355">
    <property type="term" value="F:CDP-glycerol glycerophosphotransferase activity"/>
    <property type="evidence" value="ECO:0007669"/>
    <property type="project" value="InterPro"/>
</dbReference>
<dbReference type="PANTHER" id="PTHR37316:SF3">
    <property type="entry name" value="TEICHOIC ACID GLYCEROL-PHOSPHATE TRANSFERASE"/>
    <property type="match status" value="1"/>
</dbReference>
<keyword evidence="3" id="KW-1003">Cell membrane</keyword>
<keyword evidence="8" id="KW-1185">Reference proteome</keyword>
<dbReference type="STRING" id="1736691.SAMN06295964_1323"/>
<evidence type="ECO:0000256" key="5">
    <source>
        <dbReference type="ARBA" id="ARBA00022944"/>
    </source>
</evidence>
<dbReference type="EMBL" id="LT796768">
    <property type="protein sequence ID" value="SKB06463.1"/>
    <property type="molecule type" value="Genomic_DNA"/>
</dbReference>
<reference evidence="8" key="1">
    <citation type="submission" date="2017-02" db="EMBL/GenBank/DDBJ databases">
        <authorList>
            <person name="Varghese N."/>
            <person name="Submissions S."/>
        </authorList>
    </citation>
    <scope>NUCLEOTIDE SEQUENCE [LARGE SCALE GENOMIC DNA]</scope>
    <source>
        <strain evidence="8">9H-4</strain>
    </source>
</reference>
<evidence type="ECO:0000256" key="2">
    <source>
        <dbReference type="ARBA" id="ARBA00010488"/>
    </source>
</evidence>
<evidence type="ECO:0000256" key="1">
    <source>
        <dbReference type="ARBA" id="ARBA00004202"/>
    </source>
</evidence>
<dbReference type="InterPro" id="IPR043148">
    <property type="entry name" value="TagF_C"/>
</dbReference>
<dbReference type="InterPro" id="IPR043149">
    <property type="entry name" value="TagF_N"/>
</dbReference>
<comment type="subcellular location">
    <subcellularLocation>
        <location evidence="1">Cell membrane</location>
        <topology evidence="1">Peripheral membrane protein</topology>
    </subcellularLocation>
</comment>
<dbReference type="Proteomes" id="UP000191040">
    <property type="component" value="Chromosome I"/>
</dbReference>
<organism evidence="7 8">
    <name type="scientific">Aeromicrobium choanae</name>
    <dbReference type="NCBI Taxonomy" id="1736691"/>
    <lineage>
        <taxon>Bacteria</taxon>
        <taxon>Bacillati</taxon>
        <taxon>Actinomycetota</taxon>
        <taxon>Actinomycetes</taxon>
        <taxon>Propionibacteriales</taxon>
        <taxon>Nocardioidaceae</taxon>
        <taxon>Aeromicrobium</taxon>
    </lineage>
</organism>
<evidence type="ECO:0000313" key="8">
    <source>
        <dbReference type="Proteomes" id="UP000191040"/>
    </source>
</evidence>
<dbReference type="OrthoDB" id="9815339at2"/>
<dbReference type="Pfam" id="PF05045">
    <property type="entry name" value="RgpF"/>
    <property type="match status" value="1"/>
</dbReference>
<dbReference type="InterPro" id="IPR007739">
    <property type="entry name" value="RgpF"/>
</dbReference>
<proteinExistence type="inferred from homology"/>
<gene>
    <name evidence="7" type="ORF">SAMN06295964_1323</name>
</gene>
<dbReference type="Gene3D" id="3.40.50.11820">
    <property type="match status" value="1"/>
</dbReference>
<evidence type="ECO:0000313" key="7">
    <source>
        <dbReference type="EMBL" id="SKB06463.1"/>
    </source>
</evidence>
<dbReference type="Gene3D" id="3.40.50.12580">
    <property type="match status" value="1"/>
</dbReference>
<evidence type="ECO:0000256" key="6">
    <source>
        <dbReference type="ARBA" id="ARBA00023136"/>
    </source>
</evidence>
<dbReference type="RefSeq" id="WP_078699413.1">
    <property type="nucleotide sequence ID" value="NZ_LT796768.1"/>
</dbReference>
<sequence length="849" mass="96610">MSLGAFVDTWRAFAAAWDAARGTDDSRAQAMLDHVLAEGLPELADPDRASDEVVLACEIALVKSARALDVKAYRAIFPASKSVQRAPYKHFCTSGWKQLINPRIDFDAWWYWSEHLDPTRDDVNPLVHHLAAGQHACLPTLPPASELRPPTSFEPDEPVRRVCLFAGYDPDGIIDDYVVDYVTELSRHADVYFLTDATVSPGELEKLSAVTSGAWAIRHGRYDFGSWSLLARDLVGWDVLETYDEVLFANDSAYLLRPLDEVFATMSARSADWWGIHATKRPYSRDSGDEAPLPLVEAKRRWRAANAIDPIDHLHLSSYFLAFRRPVIADEGFRRRLDAVTTERSKSLVIVKYEVGLSRYLLTRGFDVDTYVDGLYPYLPVYTSDYWSLVEQGFPLLKRNLITENPRRMPGLATWKHQISQRVPSAKVDLYEHNLLRVSADDHLQRSLSVEARSDGTIDYQDPLSWPRLRQEDEGTPTYDHWWAFPVCAYDHTLGGNERAVFEYVRDDPSIKKVILTRSRRVDLAGENVVVVPLMSRAGQEHLIRSRQIFVKHGPQINGHWPVSPLTHNFINLWHGIPLKRFGSASTAVTRDLERTFLRNNGGSRAVIASSRMDQLAMTSAFWPLSYTEIWNTGLPRNDFVTCDADRLPPDLRETEQRLRGEVGDRRLVMFLPTFKDAQAEAYYRFTDADLERLADWMDRHGAVLGVREHMADQAGTYWHQLAPLGSLDLSSRRYPDLEVLYRVASGLISDYSSCLVDFMLTGRPLASFAYDLDHYANRERGLFYDLERVLPGPVCRDFDELAAALDGFFDEPDPTMAEEHAWRRRIFHDHADAGSAARVVGRVKSLYD</sequence>
<keyword evidence="6" id="KW-0472">Membrane</keyword>
<comment type="similarity">
    <text evidence="2">Belongs to the CDP-glycerol glycerophosphotransferase family.</text>
</comment>
<dbReference type="GO" id="GO:0019350">
    <property type="term" value="P:teichoic acid biosynthetic process"/>
    <property type="evidence" value="ECO:0007669"/>
    <property type="project" value="UniProtKB-KW"/>
</dbReference>
<keyword evidence="5" id="KW-0777">Teichoic acid biosynthesis</keyword>
<evidence type="ECO:0000256" key="4">
    <source>
        <dbReference type="ARBA" id="ARBA00022679"/>
    </source>
</evidence>
<protein>
    <submittedName>
        <fullName evidence="7">CDP-glycerol glycerophosphotransferase, TagB/SpsB family</fullName>
    </submittedName>
</protein>